<dbReference type="Proteomes" id="UP000514462">
    <property type="component" value="Chromosome"/>
</dbReference>
<proteinExistence type="predicted"/>
<feature type="signal peptide" evidence="1">
    <location>
        <begin position="1"/>
        <end position="29"/>
    </location>
</feature>
<reference evidence="3" key="1">
    <citation type="submission" date="2020-06" db="EMBL/GenBank/DDBJ databases">
        <title>REHAB project genomes.</title>
        <authorList>
            <person name="Shaw L.P."/>
        </authorList>
    </citation>
    <scope>NUCLEOTIDE SEQUENCE [LARGE SCALE GENOMIC DNA]</scope>
    <source>
        <strain evidence="3">RHBSTW-00938</strain>
    </source>
</reference>
<sequence length="133" mass="14761">MTKVTKFSSLAVLAVVLCGIYKTASITMAASADYSRADWLTFYLIAPSEVKHAPLINDSTPIHFRAADGASPQIDEIEYARDTDENILSEYLRALGYRQEKDPVFGTRWSLQGTDKSAYIAATENSIRLTFTD</sequence>
<name>A0AAP9U491_KLEAE</name>
<dbReference type="AlphaFoldDB" id="A0AAP9U491"/>
<organism evidence="2 3">
    <name type="scientific">Klebsiella aerogenes</name>
    <name type="common">Enterobacter aerogenes</name>
    <dbReference type="NCBI Taxonomy" id="548"/>
    <lineage>
        <taxon>Bacteria</taxon>
        <taxon>Pseudomonadati</taxon>
        <taxon>Pseudomonadota</taxon>
        <taxon>Gammaproteobacteria</taxon>
        <taxon>Enterobacterales</taxon>
        <taxon>Enterobacteriaceae</taxon>
        <taxon>Klebsiella/Raoultella group</taxon>
        <taxon>Klebsiella</taxon>
    </lineage>
</organism>
<keyword evidence="1" id="KW-0732">Signal</keyword>
<evidence type="ECO:0000313" key="3">
    <source>
        <dbReference type="Proteomes" id="UP000514462"/>
    </source>
</evidence>
<accession>A0AAP9U491</accession>
<evidence type="ECO:0000256" key="1">
    <source>
        <dbReference type="SAM" id="SignalP"/>
    </source>
</evidence>
<gene>
    <name evidence="2" type="ORF">HV331_00380</name>
</gene>
<dbReference type="RefSeq" id="WP_049047378.1">
    <property type="nucleotide sequence ID" value="NZ_CAYAFT010000001.1"/>
</dbReference>
<dbReference type="EMBL" id="CP055904">
    <property type="protein sequence ID" value="QMR38047.1"/>
    <property type="molecule type" value="Genomic_DNA"/>
</dbReference>
<protein>
    <submittedName>
        <fullName evidence="2">Uncharacterized protein</fullName>
    </submittedName>
</protein>
<feature type="chain" id="PRO_5042928881" evidence="1">
    <location>
        <begin position="30"/>
        <end position="133"/>
    </location>
</feature>
<evidence type="ECO:0000313" key="2">
    <source>
        <dbReference type="EMBL" id="QMR38047.1"/>
    </source>
</evidence>